<comment type="subcellular location">
    <subcellularLocation>
        <location evidence="1">Membrane</location>
        <topology evidence="1">Multi-pass membrane protein</topology>
    </subcellularLocation>
</comment>
<reference evidence="7 8" key="2">
    <citation type="submission" date="2018-11" db="EMBL/GenBank/DDBJ databases">
        <authorList>
            <consortium name="Pathogen Informatics"/>
        </authorList>
    </citation>
    <scope>NUCLEOTIDE SEQUENCE [LARGE SCALE GENOMIC DNA]</scope>
</reference>
<evidence type="ECO:0000256" key="5">
    <source>
        <dbReference type="ARBA" id="ARBA00023136"/>
    </source>
</evidence>
<dbReference type="Proteomes" id="UP000050794">
    <property type="component" value="Unassembled WGS sequence"/>
</dbReference>
<feature type="transmembrane region" description="Helical" evidence="6">
    <location>
        <begin position="7"/>
        <end position="26"/>
    </location>
</feature>
<dbReference type="InterPro" id="IPR012435">
    <property type="entry name" value="TMEM144"/>
</dbReference>
<dbReference type="InterPro" id="IPR010651">
    <property type="entry name" value="Sugar_transport"/>
</dbReference>
<dbReference type="GO" id="GO:0016020">
    <property type="term" value="C:membrane"/>
    <property type="evidence" value="ECO:0007669"/>
    <property type="project" value="UniProtKB-SubCell"/>
</dbReference>
<feature type="transmembrane region" description="Helical" evidence="6">
    <location>
        <begin position="183"/>
        <end position="209"/>
    </location>
</feature>
<evidence type="ECO:0000256" key="4">
    <source>
        <dbReference type="ARBA" id="ARBA00022989"/>
    </source>
</evidence>
<protein>
    <submittedName>
        <fullName evidence="9">Transmembrane protein 144</fullName>
    </submittedName>
</protein>
<evidence type="ECO:0000313" key="9">
    <source>
        <dbReference type="WBParaSite" id="TCNE_0001543501-mRNA-1"/>
    </source>
</evidence>
<feature type="transmembrane region" description="Helical" evidence="6">
    <location>
        <begin position="248"/>
        <end position="271"/>
    </location>
</feature>
<feature type="transmembrane region" description="Helical" evidence="6">
    <location>
        <begin position="38"/>
        <end position="56"/>
    </location>
</feature>
<sequence>MEREGNYALGLAATTFAVLFFGSMFVPVRRYAVGDGMFVQFMMAIGIFVFGFIVFVTEGFPRIYPVAMIGGFVWTLGNSFAMVLFNEIGMALSVLIWNTTSCVMGWATSRFGLFGLKAAPPKSDILNYIGLFFVVTGGFTCFFLESTPNNGNRPTVHVCNQDAFVADTMDHREEFNNAPKSSLVYLFSHFIGVLMTASTIFFVYVLLKYFMRSRPFVTPQLVLPAALAGALWAIAMTFLFVANENVSQTIAFPIITTVPGCIVALWSVFYFKELKNREYFKGKKNLITLVVAFTQTMMGAVFVAASKEIQL</sequence>
<keyword evidence="3 6" id="KW-0812">Transmembrane</keyword>
<gene>
    <name evidence="7" type="ORF">TCNE_LOCUS15434</name>
</gene>
<evidence type="ECO:0000256" key="2">
    <source>
        <dbReference type="ARBA" id="ARBA00005731"/>
    </source>
</evidence>
<evidence type="ECO:0000256" key="3">
    <source>
        <dbReference type="ARBA" id="ARBA00022692"/>
    </source>
</evidence>
<keyword evidence="4 6" id="KW-1133">Transmembrane helix</keyword>
<evidence type="ECO:0000313" key="8">
    <source>
        <dbReference type="Proteomes" id="UP000050794"/>
    </source>
</evidence>
<feature type="transmembrane region" description="Helical" evidence="6">
    <location>
        <begin position="286"/>
        <end position="305"/>
    </location>
</feature>
<feature type="transmembrane region" description="Helical" evidence="6">
    <location>
        <begin position="63"/>
        <end position="85"/>
    </location>
</feature>
<organism evidence="8 9">
    <name type="scientific">Toxocara canis</name>
    <name type="common">Canine roundworm</name>
    <dbReference type="NCBI Taxonomy" id="6265"/>
    <lineage>
        <taxon>Eukaryota</taxon>
        <taxon>Metazoa</taxon>
        <taxon>Ecdysozoa</taxon>
        <taxon>Nematoda</taxon>
        <taxon>Chromadorea</taxon>
        <taxon>Rhabditida</taxon>
        <taxon>Spirurina</taxon>
        <taxon>Ascaridomorpha</taxon>
        <taxon>Ascaridoidea</taxon>
        <taxon>Toxocaridae</taxon>
        <taxon>Toxocara</taxon>
    </lineage>
</organism>
<dbReference type="EMBL" id="UYWY01022861">
    <property type="protein sequence ID" value="VDM46755.1"/>
    <property type="molecule type" value="Genomic_DNA"/>
</dbReference>
<dbReference type="Pfam" id="PF07857">
    <property type="entry name" value="TMEM144"/>
    <property type="match status" value="2"/>
</dbReference>
<name>A0A183V3W4_TOXCA</name>
<dbReference type="PANTHER" id="PTHR16119">
    <property type="entry name" value="TRANSMEMBRANE PROTEIN 144"/>
    <property type="match status" value="1"/>
</dbReference>
<dbReference type="AlphaFoldDB" id="A0A183V3W4"/>
<evidence type="ECO:0000313" key="7">
    <source>
        <dbReference type="EMBL" id="VDM46755.1"/>
    </source>
</evidence>
<dbReference type="WBParaSite" id="TCNE_0001543501-mRNA-1">
    <property type="protein sequence ID" value="TCNE_0001543501-mRNA-1"/>
    <property type="gene ID" value="TCNE_0001543501"/>
</dbReference>
<feature type="transmembrane region" description="Helical" evidence="6">
    <location>
        <begin position="221"/>
        <end position="242"/>
    </location>
</feature>
<dbReference type="GO" id="GO:0015144">
    <property type="term" value="F:carbohydrate transmembrane transporter activity"/>
    <property type="evidence" value="ECO:0007669"/>
    <property type="project" value="InterPro"/>
</dbReference>
<proteinExistence type="inferred from homology"/>
<evidence type="ECO:0000256" key="1">
    <source>
        <dbReference type="ARBA" id="ARBA00004141"/>
    </source>
</evidence>
<feature type="transmembrane region" description="Helical" evidence="6">
    <location>
        <begin position="125"/>
        <end position="145"/>
    </location>
</feature>
<accession>A0A183V3W4</accession>
<dbReference type="PANTHER" id="PTHR16119:SF16">
    <property type="entry name" value="TRANSMEMBRANE PROTEIN 144 HOMOLOG"/>
    <property type="match status" value="1"/>
</dbReference>
<reference evidence="9" key="1">
    <citation type="submission" date="2016-06" db="UniProtKB">
        <authorList>
            <consortium name="WormBaseParasite"/>
        </authorList>
    </citation>
    <scope>IDENTIFICATION</scope>
</reference>
<keyword evidence="8" id="KW-1185">Reference proteome</keyword>
<evidence type="ECO:0000256" key="6">
    <source>
        <dbReference type="SAM" id="Phobius"/>
    </source>
</evidence>
<comment type="similarity">
    <text evidence="2">Belongs to the TMEM144 family.</text>
</comment>
<keyword evidence="5 6" id="KW-0472">Membrane</keyword>